<accession>A0A0E9RQT4</accession>
<reference evidence="1" key="1">
    <citation type="submission" date="2014-11" db="EMBL/GenBank/DDBJ databases">
        <authorList>
            <person name="Amaro Gonzalez C."/>
        </authorList>
    </citation>
    <scope>NUCLEOTIDE SEQUENCE</scope>
</reference>
<sequence>MQKMRFLYIFTYITSIYN</sequence>
<reference evidence="1" key="2">
    <citation type="journal article" date="2015" name="Fish Shellfish Immunol.">
        <title>Early steps in the European eel (Anguilla anguilla)-Vibrio vulnificus interaction in the gills: Role of the RtxA13 toxin.</title>
        <authorList>
            <person name="Callol A."/>
            <person name="Pajuelo D."/>
            <person name="Ebbesson L."/>
            <person name="Teles M."/>
            <person name="MacKenzie S."/>
            <person name="Amaro C."/>
        </authorList>
    </citation>
    <scope>NUCLEOTIDE SEQUENCE</scope>
</reference>
<dbReference type="EMBL" id="GBXM01077864">
    <property type="protein sequence ID" value="JAH30713.1"/>
    <property type="molecule type" value="Transcribed_RNA"/>
</dbReference>
<organism evidence="1">
    <name type="scientific">Anguilla anguilla</name>
    <name type="common">European freshwater eel</name>
    <name type="synonym">Muraena anguilla</name>
    <dbReference type="NCBI Taxonomy" id="7936"/>
    <lineage>
        <taxon>Eukaryota</taxon>
        <taxon>Metazoa</taxon>
        <taxon>Chordata</taxon>
        <taxon>Craniata</taxon>
        <taxon>Vertebrata</taxon>
        <taxon>Euteleostomi</taxon>
        <taxon>Actinopterygii</taxon>
        <taxon>Neopterygii</taxon>
        <taxon>Teleostei</taxon>
        <taxon>Anguilliformes</taxon>
        <taxon>Anguillidae</taxon>
        <taxon>Anguilla</taxon>
    </lineage>
</organism>
<protein>
    <submittedName>
        <fullName evidence="1">Uncharacterized protein</fullName>
    </submittedName>
</protein>
<dbReference type="AlphaFoldDB" id="A0A0E9RQT4"/>
<name>A0A0E9RQT4_ANGAN</name>
<evidence type="ECO:0000313" key="1">
    <source>
        <dbReference type="EMBL" id="JAH30713.1"/>
    </source>
</evidence>
<proteinExistence type="predicted"/>